<dbReference type="InterPro" id="IPR043502">
    <property type="entry name" value="DNA/RNA_pol_sf"/>
</dbReference>
<evidence type="ECO:0000313" key="1">
    <source>
        <dbReference type="Proteomes" id="UP000694865"/>
    </source>
</evidence>
<protein>
    <submittedName>
        <fullName evidence="2">Uncharacterized protein LOC102808933</fullName>
    </submittedName>
</protein>
<organism evidence="1 2">
    <name type="scientific">Saccoglossus kowalevskii</name>
    <name type="common">Acorn worm</name>
    <dbReference type="NCBI Taxonomy" id="10224"/>
    <lineage>
        <taxon>Eukaryota</taxon>
        <taxon>Metazoa</taxon>
        <taxon>Hemichordata</taxon>
        <taxon>Enteropneusta</taxon>
        <taxon>Harrimaniidae</taxon>
        <taxon>Saccoglossus</taxon>
    </lineage>
</organism>
<dbReference type="GeneID" id="102808933"/>
<sequence>MVRRLTPDLLQTYDKIINDQLASDFIEEVVDDDANRGHYLSHRPVKRNSTTTPIRVVYDCSCRQLNDYPSLNDCLQTGPPLLNSLTAGLMTLRSLAILRRPFLMCDYMKKIANSRNFCG</sequence>
<dbReference type="Proteomes" id="UP000694865">
    <property type="component" value="Unplaced"/>
</dbReference>
<gene>
    <name evidence="2" type="primary">LOC102808933</name>
</gene>
<dbReference type="SUPFAM" id="SSF56672">
    <property type="entry name" value="DNA/RNA polymerases"/>
    <property type="match status" value="1"/>
</dbReference>
<dbReference type="RefSeq" id="XP_006822847.1">
    <property type="nucleotide sequence ID" value="XM_006822784.1"/>
</dbReference>
<accession>A0ABM0MS56</accession>
<keyword evidence="1" id="KW-1185">Reference proteome</keyword>
<proteinExistence type="predicted"/>
<evidence type="ECO:0000313" key="2">
    <source>
        <dbReference type="RefSeq" id="XP_006822847.1"/>
    </source>
</evidence>
<name>A0ABM0MS56_SACKO</name>
<reference evidence="2" key="1">
    <citation type="submission" date="2025-08" db="UniProtKB">
        <authorList>
            <consortium name="RefSeq"/>
        </authorList>
    </citation>
    <scope>IDENTIFICATION</scope>
    <source>
        <tissue evidence="2">Testes</tissue>
    </source>
</reference>